<dbReference type="GO" id="GO:0016740">
    <property type="term" value="F:transferase activity"/>
    <property type="evidence" value="ECO:0007669"/>
    <property type="project" value="UniProtKB-KW"/>
</dbReference>
<dbReference type="EMBL" id="VJNB01000010">
    <property type="protein sequence ID" value="TSE18891.1"/>
    <property type="molecule type" value="Genomic_DNA"/>
</dbReference>
<gene>
    <name evidence="2" type="ORF">Talka_01921</name>
</gene>
<protein>
    <submittedName>
        <fullName evidence="2">Nucleotidyltransferase domain protein</fullName>
    </submittedName>
</protein>
<evidence type="ECO:0000313" key="3">
    <source>
        <dbReference type="Proteomes" id="UP000315736"/>
    </source>
</evidence>
<evidence type="ECO:0000259" key="1">
    <source>
        <dbReference type="Pfam" id="PF18765"/>
    </source>
</evidence>
<dbReference type="InterPro" id="IPR041633">
    <property type="entry name" value="Polbeta"/>
</dbReference>
<evidence type="ECO:0000313" key="2">
    <source>
        <dbReference type="EMBL" id="TSE18891.1"/>
    </source>
</evidence>
<dbReference type="AlphaFoldDB" id="A0A554W5N7"/>
<dbReference type="InterPro" id="IPR043519">
    <property type="entry name" value="NT_sf"/>
</dbReference>
<proteinExistence type="predicted"/>
<dbReference type="PANTHER" id="PTHR43852">
    <property type="entry name" value="NUCLEOTIDYLTRANSFERASE"/>
    <property type="match status" value="1"/>
</dbReference>
<dbReference type="Proteomes" id="UP000315736">
    <property type="component" value="Unassembled WGS sequence"/>
</dbReference>
<accession>A0A554W5N7</accession>
<dbReference type="CDD" id="cd05403">
    <property type="entry name" value="NT_KNTase_like"/>
    <property type="match status" value="1"/>
</dbReference>
<reference evidence="2 3" key="1">
    <citation type="submission" date="2019-07" db="EMBL/GenBank/DDBJ databases">
        <title>Tepidimonas alkaliphilus YIM 72238 draft genome.</title>
        <authorList>
            <person name="Da Costa M.S."/>
            <person name="Froufe H.J.C."/>
            <person name="Egas C."/>
            <person name="Albuquerque L."/>
        </authorList>
    </citation>
    <scope>NUCLEOTIDE SEQUENCE [LARGE SCALE GENOMIC DNA]</scope>
    <source>
        <strain evidence="2 3">YIM 72238</strain>
    </source>
</reference>
<dbReference type="Pfam" id="PF18765">
    <property type="entry name" value="Polbeta"/>
    <property type="match status" value="1"/>
</dbReference>
<dbReference type="SUPFAM" id="SSF81301">
    <property type="entry name" value="Nucleotidyltransferase"/>
    <property type="match status" value="1"/>
</dbReference>
<dbReference type="Gene3D" id="3.30.460.10">
    <property type="entry name" value="Beta Polymerase, domain 2"/>
    <property type="match status" value="1"/>
</dbReference>
<feature type="domain" description="Polymerase beta nucleotidyltransferase" evidence="1">
    <location>
        <begin position="49"/>
        <end position="118"/>
    </location>
</feature>
<dbReference type="PANTHER" id="PTHR43852:SF2">
    <property type="entry name" value="PROTEIN ADENYLYLTRANSFERASE MNTA"/>
    <property type="match status" value="1"/>
</dbReference>
<comment type="caution">
    <text evidence="2">The sequence shown here is derived from an EMBL/GenBank/DDBJ whole genome shotgun (WGS) entry which is preliminary data.</text>
</comment>
<dbReference type="InterPro" id="IPR052930">
    <property type="entry name" value="TA_antitoxin_MntA"/>
</dbReference>
<keyword evidence="3" id="KW-1185">Reference proteome</keyword>
<organism evidence="2 3">
    <name type="scientific">Tepidimonas alkaliphilus</name>
    <dbReference type="NCBI Taxonomy" id="2588942"/>
    <lineage>
        <taxon>Bacteria</taxon>
        <taxon>Pseudomonadati</taxon>
        <taxon>Pseudomonadota</taxon>
        <taxon>Betaproteobacteria</taxon>
        <taxon>Burkholderiales</taxon>
        <taxon>Tepidimonas</taxon>
    </lineage>
</organism>
<sequence>MRLRVRGRRPAPTMARMNAKVGWDGLDPRDRAVILGLLMPVARRHGAQVRLFGSRARGDARPQSDIDLALCAGSPLPADELAALREALEASSVPFRIDLVDHARAGPALRQAIEREGVPWTG</sequence>
<keyword evidence="2" id="KW-0808">Transferase</keyword>
<name>A0A554W5N7_9BURK</name>